<organism evidence="1 2">
    <name type="scientific">Rhipicephalus sanguineus</name>
    <name type="common">Brown dog tick</name>
    <name type="synonym">Ixodes sanguineus</name>
    <dbReference type="NCBI Taxonomy" id="34632"/>
    <lineage>
        <taxon>Eukaryota</taxon>
        <taxon>Metazoa</taxon>
        <taxon>Ecdysozoa</taxon>
        <taxon>Arthropoda</taxon>
        <taxon>Chelicerata</taxon>
        <taxon>Arachnida</taxon>
        <taxon>Acari</taxon>
        <taxon>Parasitiformes</taxon>
        <taxon>Ixodida</taxon>
        <taxon>Ixodoidea</taxon>
        <taxon>Ixodidae</taxon>
        <taxon>Rhipicephalinae</taxon>
        <taxon>Rhipicephalus</taxon>
        <taxon>Rhipicephalus</taxon>
    </lineage>
</organism>
<dbReference type="InterPro" id="IPR035985">
    <property type="entry name" value="Ubiquitin-activating_enz"/>
</dbReference>
<reference evidence="1" key="2">
    <citation type="submission" date="2021-09" db="EMBL/GenBank/DDBJ databases">
        <authorList>
            <person name="Jia N."/>
            <person name="Wang J."/>
            <person name="Shi W."/>
            <person name="Du L."/>
            <person name="Sun Y."/>
            <person name="Zhan W."/>
            <person name="Jiang J."/>
            <person name="Wang Q."/>
            <person name="Zhang B."/>
            <person name="Ji P."/>
            <person name="Sakyi L.B."/>
            <person name="Cui X."/>
            <person name="Yuan T."/>
            <person name="Jiang B."/>
            <person name="Yang W."/>
            <person name="Lam T.T.-Y."/>
            <person name="Chang Q."/>
            <person name="Ding S."/>
            <person name="Wang X."/>
            <person name="Zhu J."/>
            <person name="Ruan X."/>
            <person name="Zhao L."/>
            <person name="Wei J."/>
            <person name="Que T."/>
            <person name="Du C."/>
            <person name="Cheng J."/>
            <person name="Dai P."/>
            <person name="Han X."/>
            <person name="Huang E."/>
            <person name="Gao Y."/>
            <person name="Liu J."/>
            <person name="Shao H."/>
            <person name="Ye R."/>
            <person name="Li L."/>
            <person name="Wei W."/>
            <person name="Wang X."/>
            <person name="Wang C."/>
            <person name="Huo Q."/>
            <person name="Li W."/>
            <person name="Guo W."/>
            <person name="Chen H."/>
            <person name="Chen S."/>
            <person name="Zhou L."/>
            <person name="Zhou L."/>
            <person name="Ni X."/>
            <person name="Tian J."/>
            <person name="Zhou Y."/>
            <person name="Sheng Y."/>
            <person name="Liu T."/>
            <person name="Pan Y."/>
            <person name="Xia L."/>
            <person name="Li J."/>
            <person name="Zhao F."/>
            <person name="Cao W."/>
        </authorList>
    </citation>
    <scope>NUCLEOTIDE SEQUENCE</scope>
    <source>
        <strain evidence="1">Rsan-2018</strain>
        <tissue evidence="1">Larvae</tissue>
    </source>
</reference>
<name>A0A9D4T3P2_RHISA</name>
<dbReference type="EMBL" id="JABSTV010001248">
    <property type="protein sequence ID" value="KAH7968909.1"/>
    <property type="molecule type" value="Genomic_DNA"/>
</dbReference>
<comment type="caution">
    <text evidence="1">The sequence shown here is derived from an EMBL/GenBank/DDBJ whole genome shotgun (WGS) entry which is preliminary data.</text>
</comment>
<accession>A0A9D4T3P2</accession>
<dbReference type="VEuPathDB" id="VectorBase:RSAN_045743"/>
<dbReference type="SUPFAM" id="SSF69572">
    <property type="entry name" value="Activating enzymes of the ubiquitin-like proteins"/>
    <property type="match status" value="1"/>
</dbReference>
<protein>
    <submittedName>
        <fullName evidence="1">Uncharacterized protein</fullName>
    </submittedName>
</protein>
<proteinExistence type="predicted"/>
<gene>
    <name evidence="1" type="ORF">HPB52_012514</name>
</gene>
<evidence type="ECO:0000313" key="2">
    <source>
        <dbReference type="Proteomes" id="UP000821837"/>
    </source>
</evidence>
<evidence type="ECO:0000313" key="1">
    <source>
        <dbReference type="EMBL" id="KAH7968909.1"/>
    </source>
</evidence>
<keyword evidence="2" id="KW-1185">Reference proteome</keyword>
<sequence length="155" mass="16952">MEVPTSSTPICCTVQNPLMSSPFHGELFEDVDDWLSWLGPLGHDQDRDLDGDAALFPDGDRRVDLMPAPLPAALLIASCALWPVHGQTLLVYPEAVFEPGAMETKGNVQVVKPDLTESYSSSHDPPEKSILACTLKHFPNSIKHTLQARILSFTS</sequence>
<dbReference type="AlphaFoldDB" id="A0A9D4T3P2"/>
<dbReference type="Gene3D" id="1.10.10.2660">
    <property type="entry name" value="Ubiquitin-activating enzyme E1, SCCH domain"/>
    <property type="match status" value="1"/>
</dbReference>
<reference evidence="1" key="1">
    <citation type="journal article" date="2020" name="Cell">
        <title>Large-Scale Comparative Analyses of Tick Genomes Elucidate Their Genetic Diversity and Vector Capacities.</title>
        <authorList>
            <consortium name="Tick Genome and Microbiome Consortium (TIGMIC)"/>
            <person name="Jia N."/>
            <person name="Wang J."/>
            <person name="Shi W."/>
            <person name="Du L."/>
            <person name="Sun Y."/>
            <person name="Zhan W."/>
            <person name="Jiang J.F."/>
            <person name="Wang Q."/>
            <person name="Zhang B."/>
            <person name="Ji P."/>
            <person name="Bell-Sakyi L."/>
            <person name="Cui X.M."/>
            <person name="Yuan T.T."/>
            <person name="Jiang B.G."/>
            <person name="Yang W.F."/>
            <person name="Lam T.T."/>
            <person name="Chang Q.C."/>
            <person name="Ding S.J."/>
            <person name="Wang X.J."/>
            <person name="Zhu J.G."/>
            <person name="Ruan X.D."/>
            <person name="Zhao L."/>
            <person name="Wei J.T."/>
            <person name="Ye R.Z."/>
            <person name="Que T.C."/>
            <person name="Du C.H."/>
            <person name="Zhou Y.H."/>
            <person name="Cheng J.X."/>
            <person name="Dai P.F."/>
            <person name="Guo W.B."/>
            <person name="Han X.H."/>
            <person name="Huang E.J."/>
            <person name="Li L.F."/>
            <person name="Wei W."/>
            <person name="Gao Y.C."/>
            <person name="Liu J.Z."/>
            <person name="Shao H.Z."/>
            <person name="Wang X."/>
            <person name="Wang C.C."/>
            <person name="Yang T.C."/>
            <person name="Huo Q.B."/>
            <person name="Li W."/>
            <person name="Chen H.Y."/>
            <person name="Chen S.E."/>
            <person name="Zhou L.G."/>
            <person name="Ni X.B."/>
            <person name="Tian J.H."/>
            <person name="Sheng Y."/>
            <person name="Liu T."/>
            <person name="Pan Y.S."/>
            <person name="Xia L.Y."/>
            <person name="Li J."/>
            <person name="Zhao F."/>
            <person name="Cao W.C."/>
        </authorList>
    </citation>
    <scope>NUCLEOTIDE SEQUENCE</scope>
    <source>
        <strain evidence="1">Rsan-2018</strain>
    </source>
</reference>
<dbReference type="Proteomes" id="UP000821837">
    <property type="component" value="Unassembled WGS sequence"/>
</dbReference>
<dbReference type="InterPro" id="IPR042063">
    <property type="entry name" value="Ubi_acti_E1_SCCH"/>
</dbReference>
<dbReference type="GO" id="GO:0008641">
    <property type="term" value="F:ubiquitin-like modifier activating enzyme activity"/>
    <property type="evidence" value="ECO:0007669"/>
    <property type="project" value="InterPro"/>
</dbReference>